<gene>
    <name evidence="1" type="ORF">POPTR_014G076950</name>
</gene>
<protein>
    <submittedName>
        <fullName evidence="1">Uncharacterized protein</fullName>
    </submittedName>
</protein>
<keyword evidence="2" id="KW-1185">Reference proteome</keyword>
<dbReference type="AlphaFoldDB" id="A0A3N7FY21"/>
<dbReference type="Proteomes" id="UP000006729">
    <property type="component" value="Chromosome 14"/>
</dbReference>
<accession>A0A3N7FY21</accession>
<evidence type="ECO:0000313" key="1">
    <source>
        <dbReference type="EMBL" id="RQO99876.1"/>
    </source>
</evidence>
<proteinExistence type="predicted"/>
<organism evidence="1 2">
    <name type="scientific">Populus trichocarpa</name>
    <name type="common">Western balsam poplar</name>
    <name type="synonym">Populus balsamifera subsp. trichocarpa</name>
    <dbReference type="NCBI Taxonomy" id="3694"/>
    <lineage>
        <taxon>Eukaryota</taxon>
        <taxon>Viridiplantae</taxon>
        <taxon>Streptophyta</taxon>
        <taxon>Embryophyta</taxon>
        <taxon>Tracheophyta</taxon>
        <taxon>Spermatophyta</taxon>
        <taxon>Magnoliopsida</taxon>
        <taxon>eudicotyledons</taxon>
        <taxon>Gunneridae</taxon>
        <taxon>Pentapetalae</taxon>
        <taxon>rosids</taxon>
        <taxon>fabids</taxon>
        <taxon>Malpighiales</taxon>
        <taxon>Salicaceae</taxon>
        <taxon>Saliceae</taxon>
        <taxon>Populus</taxon>
    </lineage>
</organism>
<sequence>MASSMVDYSFLVSHPKNHIIIIQPPHKTNLRLAYNPSKANTYLKQLYKETPSDQFCLSSKNKMRKPKLLGKNWVHI</sequence>
<dbReference type="EMBL" id="CM009303">
    <property type="protein sequence ID" value="RQO99876.1"/>
    <property type="molecule type" value="Genomic_DNA"/>
</dbReference>
<reference evidence="1 2" key="1">
    <citation type="journal article" date="2006" name="Science">
        <title>The genome of black cottonwood, Populus trichocarpa (Torr. &amp; Gray).</title>
        <authorList>
            <person name="Tuskan G.A."/>
            <person name="Difazio S."/>
            <person name="Jansson S."/>
            <person name="Bohlmann J."/>
            <person name="Grigoriev I."/>
            <person name="Hellsten U."/>
            <person name="Putnam N."/>
            <person name="Ralph S."/>
            <person name="Rombauts S."/>
            <person name="Salamov A."/>
            <person name="Schein J."/>
            <person name="Sterck L."/>
            <person name="Aerts A."/>
            <person name="Bhalerao R.R."/>
            <person name="Bhalerao R.P."/>
            <person name="Blaudez D."/>
            <person name="Boerjan W."/>
            <person name="Brun A."/>
            <person name="Brunner A."/>
            <person name="Busov V."/>
            <person name="Campbell M."/>
            <person name="Carlson J."/>
            <person name="Chalot M."/>
            <person name="Chapman J."/>
            <person name="Chen G.L."/>
            <person name="Cooper D."/>
            <person name="Coutinho P.M."/>
            <person name="Couturier J."/>
            <person name="Covert S."/>
            <person name="Cronk Q."/>
            <person name="Cunningham R."/>
            <person name="Davis J."/>
            <person name="Degroeve S."/>
            <person name="Dejardin A."/>
            <person name="Depamphilis C."/>
            <person name="Detter J."/>
            <person name="Dirks B."/>
            <person name="Dubchak I."/>
            <person name="Duplessis S."/>
            <person name="Ehlting J."/>
            <person name="Ellis B."/>
            <person name="Gendler K."/>
            <person name="Goodstein D."/>
            <person name="Gribskov M."/>
            <person name="Grimwood J."/>
            <person name="Groover A."/>
            <person name="Gunter L."/>
            <person name="Hamberger B."/>
            <person name="Heinze B."/>
            <person name="Helariutta Y."/>
            <person name="Henrissat B."/>
            <person name="Holligan D."/>
            <person name="Holt R."/>
            <person name="Huang W."/>
            <person name="Islam-Faridi N."/>
            <person name="Jones S."/>
            <person name="Jones-Rhoades M."/>
            <person name="Jorgensen R."/>
            <person name="Joshi C."/>
            <person name="Kangasjarvi J."/>
            <person name="Karlsson J."/>
            <person name="Kelleher C."/>
            <person name="Kirkpatrick R."/>
            <person name="Kirst M."/>
            <person name="Kohler A."/>
            <person name="Kalluri U."/>
            <person name="Larimer F."/>
            <person name="Leebens-Mack J."/>
            <person name="Leple J.C."/>
            <person name="Locascio P."/>
            <person name="Lou Y."/>
            <person name="Lucas S."/>
            <person name="Martin F."/>
            <person name="Montanini B."/>
            <person name="Napoli C."/>
            <person name="Nelson D.R."/>
            <person name="Nelson C."/>
            <person name="Nieminen K."/>
            <person name="Nilsson O."/>
            <person name="Pereda V."/>
            <person name="Peter G."/>
            <person name="Philippe R."/>
            <person name="Pilate G."/>
            <person name="Poliakov A."/>
            <person name="Razumovskaya J."/>
            <person name="Richardson P."/>
            <person name="Rinaldi C."/>
            <person name="Ritland K."/>
            <person name="Rouze P."/>
            <person name="Ryaboy D."/>
            <person name="Schmutz J."/>
            <person name="Schrader J."/>
            <person name="Segerman B."/>
            <person name="Shin H."/>
            <person name="Siddiqui A."/>
            <person name="Sterky F."/>
            <person name="Terry A."/>
            <person name="Tsai C.J."/>
            <person name="Uberbacher E."/>
            <person name="Unneberg P."/>
            <person name="Vahala J."/>
            <person name="Wall K."/>
            <person name="Wessler S."/>
            <person name="Yang G."/>
            <person name="Yin T."/>
            <person name="Douglas C."/>
            <person name="Marra M."/>
            <person name="Sandberg G."/>
            <person name="Van de Peer Y."/>
            <person name="Rokhsar D."/>
        </authorList>
    </citation>
    <scope>NUCLEOTIDE SEQUENCE [LARGE SCALE GENOMIC DNA]</scope>
    <source>
        <strain evidence="2">cv. Nisqually</strain>
    </source>
</reference>
<dbReference type="InParanoid" id="A0A3N7FY21"/>
<name>A0A3N7FY21_POPTR</name>
<evidence type="ECO:0000313" key="2">
    <source>
        <dbReference type="Proteomes" id="UP000006729"/>
    </source>
</evidence>